<name>A0A0G0T6D7_9BACT</name>
<dbReference type="NCBIfam" id="TIGR01444">
    <property type="entry name" value="fkbM_fam"/>
    <property type="match status" value="1"/>
</dbReference>
<reference evidence="2 3" key="1">
    <citation type="journal article" date="2015" name="Nature">
        <title>rRNA introns, odd ribosomes, and small enigmatic genomes across a large radiation of phyla.</title>
        <authorList>
            <person name="Brown C.T."/>
            <person name="Hug L.A."/>
            <person name="Thomas B.C."/>
            <person name="Sharon I."/>
            <person name="Castelle C.J."/>
            <person name="Singh A."/>
            <person name="Wilkins M.J."/>
            <person name="Williams K.H."/>
            <person name="Banfield J.F."/>
        </authorList>
    </citation>
    <scope>NUCLEOTIDE SEQUENCE [LARGE SCALE GENOMIC DNA]</scope>
</reference>
<comment type="caution">
    <text evidence="2">The sequence shown here is derived from an EMBL/GenBank/DDBJ whole genome shotgun (WGS) entry which is preliminary data.</text>
</comment>
<dbReference type="AlphaFoldDB" id="A0A0G0T6D7"/>
<evidence type="ECO:0000313" key="3">
    <source>
        <dbReference type="Proteomes" id="UP000034881"/>
    </source>
</evidence>
<dbReference type="GO" id="GO:0032259">
    <property type="term" value="P:methylation"/>
    <property type="evidence" value="ECO:0007669"/>
    <property type="project" value="UniProtKB-KW"/>
</dbReference>
<protein>
    <submittedName>
        <fullName evidence="2">Methyltransferase FkbM family</fullName>
    </submittedName>
</protein>
<dbReference type="Gene3D" id="3.40.50.150">
    <property type="entry name" value="Vaccinia Virus protein VP39"/>
    <property type="match status" value="1"/>
</dbReference>
<gene>
    <name evidence="2" type="ORF">UT77_C0001G0136</name>
</gene>
<dbReference type="Pfam" id="PF05050">
    <property type="entry name" value="Methyltransf_21"/>
    <property type="match status" value="1"/>
</dbReference>
<evidence type="ECO:0000259" key="1">
    <source>
        <dbReference type="Pfam" id="PF05050"/>
    </source>
</evidence>
<keyword evidence="2" id="KW-0489">Methyltransferase</keyword>
<dbReference type="InterPro" id="IPR006342">
    <property type="entry name" value="FkbM_mtfrase"/>
</dbReference>
<dbReference type="Proteomes" id="UP000034881">
    <property type="component" value="Unassembled WGS sequence"/>
</dbReference>
<proteinExistence type="predicted"/>
<dbReference type="InterPro" id="IPR029063">
    <property type="entry name" value="SAM-dependent_MTases_sf"/>
</dbReference>
<organism evidence="2 3">
    <name type="scientific">Candidatus Daviesbacteria bacterium GW2011_GWC2_40_12</name>
    <dbReference type="NCBI Taxonomy" id="1618431"/>
    <lineage>
        <taxon>Bacteria</taxon>
        <taxon>Candidatus Daviesiibacteriota</taxon>
    </lineage>
</organism>
<dbReference type="InterPro" id="IPR052514">
    <property type="entry name" value="SAM-dependent_MTase"/>
</dbReference>
<keyword evidence="2" id="KW-0808">Transferase</keyword>
<dbReference type="EMBL" id="LBYB01000001">
    <property type="protein sequence ID" value="KKR42685.1"/>
    <property type="molecule type" value="Genomic_DNA"/>
</dbReference>
<dbReference type="PANTHER" id="PTHR34203">
    <property type="entry name" value="METHYLTRANSFERASE, FKBM FAMILY PROTEIN"/>
    <property type="match status" value="1"/>
</dbReference>
<dbReference type="PANTHER" id="PTHR34203:SF15">
    <property type="entry name" value="SLL1173 PROTEIN"/>
    <property type="match status" value="1"/>
</dbReference>
<dbReference type="GO" id="GO:0008168">
    <property type="term" value="F:methyltransferase activity"/>
    <property type="evidence" value="ECO:0007669"/>
    <property type="project" value="UniProtKB-KW"/>
</dbReference>
<evidence type="ECO:0000313" key="2">
    <source>
        <dbReference type="EMBL" id="KKR42685.1"/>
    </source>
</evidence>
<sequence>MIWWKINRRFFKLPCIVELVHNIKIICYPNDSLYSTLIVYLILPEYGEMKFLLEILNKDDNFIDIGANMGIYSLLASSKIEKGRIFSFEPSPKILPQLYENIALNNKKNCIRVIEKAVSGKEGYINFDVSDSPDYNHIVYPKEAEVSFAGDSVLRVGTITLDKFISGKNIKNIKLIKIDVEGAELLVLKGLQKTLEEKKVAALIVEISKWTISRFGTTVEEIVYFLRKYGFDIYMFDKNFNLIELSSGKNQGWNIIAIHKSRNDIIKRFNRNTK</sequence>
<feature type="domain" description="Methyltransferase FkbM" evidence="1">
    <location>
        <begin position="64"/>
        <end position="232"/>
    </location>
</feature>
<dbReference type="SUPFAM" id="SSF53335">
    <property type="entry name" value="S-adenosyl-L-methionine-dependent methyltransferases"/>
    <property type="match status" value="1"/>
</dbReference>
<accession>A0A0G0T6D7</accession>